<protein>
    <recommendedName>
        <fullName evidence="3">Transposase</fullName>
    </recommendedName>
</protein>
<accession>A0AB36FUA5</accession>
<dbReference type="Proteomes" id="UP000095392">
    <property type="component" value="Unassembled WGS sequence"/>
</dbReference>
<dbReference type="AlphaFoldDB" id="A0AB36FUA5"/>
<evidence type="ECO:0008006" key="3">
    <source>
        <dbReference type="Google" id="ProtNLM"/>
    </source>
</evidence>
<dbReference type="EMBL" id="MIPY01000008">
    <property type="protein sequence ID" value="OES33390.1"/>
    <property type="molecule type" value="Genomic_DNA"/>
</dbReference>
<proteinExistence type="predicted"/>
<evidence type="ECO:0000313" key="2">
    <source>
        <dbReference type="Proteomes" id="UP000095392"/>
    </source>
</evidence>
<evidence type="ECO:0000313" key="1">
    <source>
        <dbReference type="EMBL" id="OES33390.1"/>
    </source>
</evidence>
<name>A0AB36FUA5_ALTMA</name>
<keyword evidence="2" id="KW-1185">Reference proteome</keyword>
<gene>
    <name evidence="1" type="ORF">BFV95_0490</name>
</gene>
<comment type="caution">
    <text evidence="1">The sequence shown here is derived from an EMBL/GenBank/DDBJ whole genome shotgun (WGS) entry which is preliminary data.</text>
</comment>
<sequence>MQRLHRRNTLFTGVLKVVKANLPSAIYRTALTFHLAVTYCVVNV</sequence>
<reference evidence="1 2" key="1">
    <citation type="submission" date="2016-09" db="EMBL/GenBank/DDBJ databases">
        <title>Draft Genome Sequence of four Alteromonas macleodii strains isolated from copper coupons and grown long-term at elevated copper levels.</title>
        <authorList>
            <person name="Cusick K."/>
            <person name="Dale J."/>
            <person name="Little B."/>
            <person name="Biffinger J."/>
        </authorList>
    </citation>
    <scope>NUCLEOTIDE SEQUENCE [LARGE SCALE GENOMIC DNA]</scope>
    <source>
        <strain evidence="1 2">KCP01</strain>
    </source>
</reference>
<organism evidence="1 2">
    <name type="scientific">Alteromonas macleodii</name>
    <name type="common">Pseudoalteromonas macleodii</name>
    <dbReference type="NCBI Taxonomy" id="28108"/>
    <lineage>
        <taxon>Bacteria</taxon>
        <taxon>Pseudomonadati</taxon>
        <taxon>Pseudomonadota</taxon>
        <taxon>Gammaproteobacteria</taxon>
        <taxon>Alteromonadales</taxon>
        <taxon>Alteromonadaceae</taxon>
        <taxon>Alteromonas/Salinimonas group</taxon>
        <taxon>Alteromonas</taxon>
    </lineage>
</organism>